<evidence type="ECO:0000313" key="5">
    <source>
        <dbReference type="Proteomes" id="UP000054342"/>
    </source>
</evidence>
<dbReference type="Pfam" id="PF12796">
    <property type="entry name" value="Ank_2"/>
    <property type="match status" value="2"/>
</dbReference>
<reference evidence="4 5" key="1">
    <citation type="submission" date="2015-01" db="EMBL/GenBank/DDBJ databases">
        <title>The Genome Sequence of Exophiala xenobiotica CBS118157.</title>
        <authorList>
            <consortium name="The Broad Institute Genomics Platform"/>
            <person name="Cuomo C."/>
            <person name="de Hoog S."/>
            <person name="Gorbushina A."/>
            <person name="Stielow B."/>
            <person name="Teixiera M."/>
            <person name="Abouelleil A."/>
            <person name="Chapman S.B."/>
            <person name="Priest M."/>
            <person name="Young S.K."/>
            <person name="Wortman J."/>
            <person name="Nusbaum C."/>
            <person name="Birren B."/>
        </authorList>
    </citation>
    <scope>NUCLEOTIDE SEQUENCE [LARGE SCALE GENOMIC DNA]</scope>
    <source>
        <strain evidence="4 5">CBS 118157</strain>
    </source>
</reference>
<evidence type="ECO:0000256" key="3">
    <source>
        <dbReference type="PROSITE-ProRule" id="PRU00023"/>
    </source>
</evidence>
<sequence length="672" mass="73840">MTDLPLSLSDAYSKYLPKVPDKDLMLLKQYLQLTVMSTRPLTIFEIDAFTNLERHPLGSSLAPDQVQATKSSLSKAFGPLIQFSNISAKLIHPSVREFLLKIGSNPHHTLHQSHKVSHDTAHGFFAVACIRYLQDQRIPSNLFVPHSPDQISLADSPKASHWSENRQAEVFDVDSSSAQDHGLDDLFGIADVVFFQDEEVVLERCCEDIRRRLPAFDYAAMNWTYHYARCDRITAEELKGDSIALLSLETESLSNWYRYSVQQARTDMPPTHDGIVLASFFNLPGAVQALLRRDNPSPNEIRLHDALYWASFSGSRDCVAILLQAGVLTQNPGSTKVPLAVATRGGFLDICNLLLGMADVNPNACDESGQPPLTIAAKQNHTDILTVLLAHEQISCNKEDFGGRTALAVACRCSALESLEILLKDGRLDLNAKDGRGRTAIHHVNIAGDDRVLERLLAEVDVDITAEDSLGRNAVSLAAENGHLAVIKRLHRKSVDIASKDKKGRNAVSWAANQRKAAVRSGSTESVLEFMARRRHDCLDEPDEDGWSPLAWTLDPPGFTQAARVLIASGHVDVNRRDKTGRSILEWAAGEGLVDIVKILLTAPGIQKTSLTPSGGCPLRSAVASGKIAVVKVLLEDPEVDVSVRDERGMSPADWARLNNHSDVVALLQTRR</sequence>
<feature type="repeat" description="ANK" evidence="3">
    <location>
        <begin position="470"/>
        <end position="502"/>
    </location>
</feature>
<dbReference type="InterPro" id="IPR002110">
    <property type="entry name" value="Ankyrin_rpt"/>
</dbReference>
<dbReference type="SMART" id="SM00248">
    <property type="entry name" value="ANK"/>
    <property type="match status" value="8"/>
</dbReference>
<dbReference type="PANTHER" id="PTHR24198:SF165">
    <property type="entry name" value="ANKYRIN REPEAT-CONTAINING PROTEIN-RELATED"/>
    <property type="match status" value="1"/>
</dbReference>
<dbReference type="PANTHER" id="PTHR24198">
    <property type="entry name" value="ANKYRIN REPEAT AND PROTEIN KINASE DOMAIN-CONTAINING PROTEIN"/>
    <property type="match status" value="1"/>
</dbReference>
<proteinExistence type="predicted"/>
<evidence type="ECO:0000313" key="4">
    <source>
        <dbReference type="EMBL" id="KIW58593.1"/>
    </source>
</evidence>
<dbReference type="InterPro" id="IPR036770">
    <property type="entry name" value="Ankyrin_rpt-contain_sf"/>
</dbReference>
<dbReference type="EMBL" id="KN847318">
    <property type="protein sequence ID" value="KIW58593.1"/>
    <property type="molecule type" value="Genomic_DNA"/>
</dbReference>
<keyword evidence="2 3" id="KW-0040">ANK repeat</keyword>
<gene>
    <name evidence="4" type="ORF">PV05_03098</name>
</gene>
<dbReference type="OrthoDB" id="163438at2759"/>
<protein>
    <submittedName>
        <fullName evidence="4">Uncharacterized protein</fullName>
    </submittedName>
</protein>
<dbReference type="STRING" id="348802.A0A0D2ESA5"/>
<accession>A0A0D2ESA5</accession>
<name>A0A0D2ESA5_9EURO</name>
<dbReference type="AlphaFoldDB" id="A0A0D2ESA5"/>
<dbReference type="PROSITE" id="PS50088">
    <property type="entry name" value="ANK_REPEAT"/>
    <property type="match status" value="1"/>
</dbReference>
<dbReference type="RefSeq" id="XP_013319177.1">
    <property type="nucleotide sequence ID" value="XM_013463723.1"/>
</dbReference>
<evidence type="ECO:0000256" key="1">
    <source>
        <dbReference type="ARBA" id="ARBA00022737"/>
    </source>
</evidence>
<keyword evidence="5" id="KW-1185">Reference proteome</keyword>
<dbReference type="Gene3D" id="1.25.40.20">
    <property type="entry name" value="Ankyrin repeat-containing domain"/>
    <property type="match status" value="2"/>
</dbReference>
<evidence type="ECO:0000256" key="2">
    <source>
        <dbReference type="ARBA" id="ARBA00023043"/>
    </source>
</evidence>
<organism evidence="4 5">
    <name type="scientific">Exophiala xenobiotica</name>
    <dbReference type="NCBI Taxonomy" id="348802"/>
    <lineage>
        <taxon>Eukaryota</taxon>
        <taxon>Fungi</taxon>
        <taxon>Dikarya</taxon>
        <taxon>Ascomycota</taxon>
        <taxon>Pezizomycotina</taxon>
        <taxon>Eurotiomycetes</taxon>
        <taxon>Chaetothyriomycetidae</taxon>
        <taxon>Chaetothyriales</taxon>
        <taxon>Herpotrichiellaceae</taxon>
        <taxon>Exophiala</taxon>
    </lineage>
</organism>
<dbReference type="GeneID" id="25325006"/>
<keyword evidence="1" id="KW-0677">Repeat</keyword>
<dbReference type="SUPFAM" id="SSF48403">
    <property type="entry name" value="Ankyrin repeat"/>
    <property type="match status" value="1"/>
</dbReference>
<dbReference type="Proteomes" id="UP000054342">
    <property type="component" value="Unassembled WGS sequence"/>
</dbReference>
<dbReference type="HOGENOM" id="CLU_408840_0_0_1"/>